<dbReference type="EMBL" id="MU273742">
    <property type="protein sequence ID" value="KAI0028563.1"/>
    <property type="molecule type" value="Genomic_DNA"/>
</dbReference>
<protein>
    <submittedName>
        <fullName evidence="1">Aldo/keto reductase</fullName>
    </submittedName>
</protein>
<name>A0ACB8QAD9_9AGAM</name>
<keyword evidence="2" id="KW-1185">Reference proteome</keyword>
<gene>
    <name evidence="1" type="ORF">K488DRAFT_58266</name>
</gene>
<evidence type="ECO:0000313" key="2">
    <source>
        <dbReference type="Proteomes" id="UP000814128"/>
    </source>
</evidence>
<sequence>MSPLPTHKIGTTDVTAVGYGAMGLSAFYGKPKPDEERLAFLDALYESGCTNWDSADAYLDSEDLLGKWFKKSGKRNEIFLATKCGFTGNPTHMINGEPEYIKAACERSLKRLGVDSIDLYYLHRPDLTVPIERSVGAMAELVKEGKVKYIGLSEASANDIRRAHAVHPIGAYQVEYSPFCLDIESEELGILKTCRELGIAVVAYSPLGRGMLTGKYSGPEDFEEGDFRLTIPKYSKENFPKINAIADKMKAIGSKYGVEASAVCLAWVLAQGEDIIPIPGTTRISNLRENLSALTFKLTAQELEDINVAVKAANFPEGTRYNQAFLSFSFVDTPSL</sequence>
<dbReference type="Proteomes" id="UP000814128">
    <property type="component" value="Unassembled WGS sequence"/>
</dbReference>
<organism evidence="1 2">
    <name type="scientific">Vararia minispora EC-137</name>
    <dbReference type="NCBI Taxonomy" id="1314806"/>
    <lineage>
        <taxon>Eukaryota</taxon>
        <taxon>Fungi</taxon>
        <taxon>Dikarya</taxon>
        <taxon>Basidiomycota</taxon>
        <taxon>Agaricomycotina</taxon>
        <taxon>Agaricomycetes</taxon>
        <taxon>Russulales</taxon>
        <taxon>Lachnocladiaceae</taxon>
        <taxon>Vararia</taxon>
    </lineage>
</organism>
<proteinExistence type="predicted"/>
<comment type="caution">
    <text evidence="1">The sequence shown here is derived from an EMBL/GenBank/DDBJ whole genome shotgun (WGS) entry which is preliminary data.</text>
</comment>
<evidence type="ECO:0000313" key="1">
    <source>
        <dbReference type="EMBL" id="KAI0028563.1"/>
    </source>
</evidence>
<reference evidence="1" key="1">
    <citation type="submission" date="2021-02" db="EMBL/GenBank/DDBJ databases">
        <authorList>
            <consortium name="DOE Joint Genome Institute"/>
            <person name="Ahrendt S."/>
            <person name="Looney B.P."/>
            <person name="Miyauchi S."/>
            <person name="Morin E."/>
            <person name="Drula E."/>
            <person name="Courty P.E."/>
            <person name="Chicoki N."/>
            <person name="Fauchery L."/>
            <person name="Kohler A."/>
            <person name="Kuo A."/>
            <person name="Labutti K."/>
            <person name="Pangilinan J."/>
            <person name="Lipzen A."/>
            <person name="Riley R."/>
            <person name="Andreopoulos W."/>
            <person name="He G."/>
            <person name="Johnson J."/>
            <person name="Barry K.W."/>
            <person name="Grigoriev I.V."/>
            <person name="Nagy L."/>
            <person name="Hibbett D."/>
            <person name="Henrissat B."/>
            <person name="Matheny P.B."/>
            <person name="Labbe J."/>
            <person name="Martin F."/>
        </authorList>
    </citation>
    <scope>NUCLEOTIDE SEQUENCE</scope>
    <source>
        <strain evidence="1">EC-137</strain>
    </source>
</reference>
<reference evidence="1" key="2">
    <citation type="journal article" date="2022" name="New Phytol.">
        <title>Evolutionary transition to the ectomycorrhizal habit in the genomes of a hyperdiverse lineage of mushroom-forming fungi.</title>
        <authorList>
            <person name="Looney B."/>
            <person name="Miyauchi S."/>
            <person name="Morin E."/>
            <person name="Drula E."/>
            <person name="Courty P.E."/>
            <person name="Kohler A."/>
            <person name="Kuo A."/>
            <person name="LaButti K."/>
            <person name="Pangilinan J."/>
            <person name="Lipzen A."/>
            <person name="Riley R."/>
            <person name="Andreopoulos W."/>
            <person name="He G."/>
            <person name="Johnson J."/>
            <person name="Nolan M."/>
            <person name="Tritt A."/>
            <person name="Barry K.W."/>
            <person name="Grigoriev I.V."/>
            <person name="Nagy L.G."/>
            <person name="Hibbett D."/>
            <person name="Henrissat B."/>
            <person name="Matheny P.B."/>
            <person name="Labbe J."/>
            <person name="Martin F.M."/>
        </authorList>
    </citation>
    <scope>NUCLEOTIDE SEQUENCE</scope>
    <source>
        <strain evidence="1">EC-137</strain>
    </source>
</reference>
<accession>A0ACB8QAD9</accession>